<protein>
    <submittedName>
        <fullName evidence="1">Uncharacterized protein</fullName>
    </submittedName>
</protein>
<comment type="caution">
    <text evidence="1">The sequence shown here is derived from an EMBL/GenBank/DDBJ whole genome shotgun (WGS) entry which is preliminary data.</text>
</comment>
<dbReference type="Proteomes" id="UP000234579">
    <property type="component" value="Unassembled WGS sequence"/>
</dbReference>
<organism evidence="1 2">
    <name type="scientific">Ligilactobacillus agilis</name>
    <dbReference type="NCBI Taxonomy" id="1601"/>
    <lineage>
        <taxon>Bacteria</taxon>
        <taxon>Bacillati</taxon>
        <taxon>Bacillota</taxon>
        <taxon>Bacilli</taxon>
        <taxon>Lactobacillales</taxon>
        <taxon>Lactobacillaceae</taxon>
        <taxon>Ligilactobacillus</taxon>
    </lineage>
</organism>
<dbReference type="RefSeq" id="WP_101811338.1">
    <property type="nucleotide sequence ID" value="NZ_PKGI01000009.1"/>
</dbReference>
<reference evidence="2" key="1">
    <citation type="submission" date="2017-12" db="EMBL/GenBank/DDBJ databases">
        <authorList>
            <person name="Christensen H."/>
        </authorList>
    </citation>
    <scope>NUCLEOTIDE SEQUENCE [LARGE SCALE GENOMIC DNA]</scope>
    <source>
        <strain evidence="2">268A</strain>
    </source>
</reference>
<sequence length="118" mass="13878">MKITNKNNNRVKEMEGMNMRMNKENIKEITEYLAEASEHENEEYVSIFLDSVSQMILSETNYHKLKSNPKVFAKLLSNYITRLINSNKSKDELDLQMYLIALAMDSYAVEYSIWKRGL</sequence>
<evidence type="ECO:0000313" key="1">
    <source>
        <dbReference type="EMBL" id="PLA77261.1"/>
    </source>
</evidence>
<accession>A0A2I2ACZ4</accession>
<gene>
    <name evidence="1" type="ORF">CYR79_02155</name>
</gene>
<evidence type="ECO:0000313" key="2">
    <source>
        <dbReference type="Proteomes" id="UP000234579"/>
    </source>
</evidence>
<dbReference type="AlphaFoldDB" id="A0A2I2ACZ4"/>
<name>A0A2I2ACZ4_9LACO</name>
<dbReference type="EMBL" id="PKGI01000009">
    <property type="protein sequence ID" value="PLA77261.1"/>
    <property type="molecule type" value="Genomic_DNA"/>
</dbReference>
<proteinExistence type="predicted"/>